<dbReference type="Proteomes" id="UP000622797">
    <property type="component" value="Unassembled WGS sequence"/>
</dbReference>
<dbReference type="PANTHER" id="PTHR46082:SF11">
    <property type="entry name" value="AAA+ ATPASE DOMAIN-CONTAINING PROTEIN-RELATED"/>
    <property type="match status" value="1"/>
</dbReference>
<gene>
    <name evidence="1" type="ORF">FSARC_273</name>
</gene>
<accession>A0A8H4UCG2</accession>
<reference evidence="1" key="1">
    <citation type="journal article" date="2020" name="BMC Genomics">
        <title>Correction to: Identification and distribution of gene clusters required for synthesis of sphingolipid metabolism inhibitors in diverse species of the filamentous fungus Fusarium.</title>
        <authorList>
            <person name="Kim H.S."/>
            <person name="Lohmar J.M."/>
            <person name="Busman M."/>
            <person name="Brown D.W."/>
            <person name="Naumann T.A."/>
            <person name="Divon H.H."/>
            <person name="Lysoe E."/>
            <person name="Uhlig S."/>
            <person name="Proctor R.H."/>
        </authorList>
    </citation>
    <scope>NUCLEOTIDE SEQUENCE</scope>
    <source>
        <strain evidence="1">NRRL 20472</strain>
    </source>
</reference>
<name>A0A8H4UCG2_9HYPO</name>
<comment type="caution">
    <text evidence="1">The sequence shown here is derived from an EMBL/GenBank/DDBJ whole genome shotgun (WGS) entry which is preliminary data.</text>
</comment>
<dbReference type="InterPro" id="IPR053137">
    <property type="entry name" value="NLR-like"/>
</dbReference>
<dbReference type="SUPFAM" id="SSF48452">
    <property type="entry name" value="TPR-like"/>
    <property type="match status" value="1"/>
</dbReference>
<dbReference type="InterPro" id="IPR027417">
    <property type="entry name" value="P-loop_NTPase"/>
</dbReference>
<dbReference type="EMBL" id="JABEXW010000020">
    <property type="protein sequence ID" value="KAF4973448.1"/>
    <property type="molecule type" value="Genomic_DNA"/>
</dbReference>
<dbReference type="Gene3D" id="1.25.40.10">
    <property type="entry name" value="Tetratricopeptide repeat domain"/>
    <property type="match status" value="2"/>
</dbReference>
<dbReference type="PANTHER" id="PTHR46082">
    <property type="entry name" value="ATP/GTP-BINDING PROTEIN-RELATED"/>
    <property type="match status" value="1"/>
</dbReference>
<organism evidence="1 2">
    <name type="scientific">Fusarium sarcochroum</name>
    <dbReference type="NCBI Taxonomy" id="1208366"/>
    <lineage>
        <taxon>Eukaryota</taxon>
        <taxon>Fungi</taxon>
        <taxon>Dikarya</taxon>
        <taxon>Ascomycota</taxon>
        <taxon>Pezizomycotina</taxon>
        <taxon>Sordariomycetes</taxon>
        <taxon>Hypocreomycetidae</taxon>
        <taxon>Hypocreales</taxon>
        <taxon>Nectriaceae</taxon>
        <taxon>Fusarium</taxon>
        <taxon>Fusarium lateritium species complex</taxon>
    </lineage>
</organism>
<protein>
    <submittedName>
        <fullName evidence="1">Uncharacterized protein</fullName>
    </submittedName>
</protein>
<dbReference type="OrthoDB" id="5086500at2759"/>
<evidence type="ECO:0000313" key="2">
    <source>
        <dbReference type="Proteomes" id="UP000622797"/>
    </source>
</evidence>
<keyword evidence="2" id="KW-1185">Reference proteome</keyword>
<dbReference type="AlphaFoldDB" id="A0A8H4UCG2"/>
<dbReference type="SUPFAM" id="SSF52540">
    <property type="entry name" value="P-loop containing nucleoside triphosphate hydrolases"/>
    <property type="match status" value="1"/>
</dbReference>
<reference evidence="1" key="2">
    <citation type="submission" date="2020-05" db="EMBL/GenBank/DDBJ databases">
        <authorList>
            <person name="Kim H.-S."/>
            <person name="Proctor R.H."/>
            <person name="Brown D.W."/>
        </authorList>
    </citation>
    <scope>NUCLEOTIDE SEQUENCE</scope>
    <source>
        <strain evidence="1">NRRL 20472</strain>
    </source>
</reference>
<dbReference type="InterPro" id="IPR011990">
    <property type="entry name" value="TPR-like_helical_dom_sf"/>
</dbReference>
<evidence type="ECO:0000313" key="1">
    <source>
        <dbReference type="EMBL" id="KAF4973448.1"/>
    </source>
</evidence>
<sequence>MDLDEKIRQTRLWLGCQEDPWLLMIDNADSPDVSLSKYIPTRGPGTILITTIDERVATCSSVFDKTGPMDGRDALDLLLSYKRPGLLFDRSQQDAARVLAVDLLGGLPLAIAQAGSYIFNKYCNYTDYCDESRRSPQGPLSYEMEQWSSYRKPIWTTFSLILQRIEDLPERASDEAQELLRTLSFMHHEGIHENLIYSAWNDMKRTPEWLQYFGFYDASSLHWNLTGLHKSFKILCRYSLLNGSQLPKRHYSMHRLVGTMCRETLSRDQQNKYMSLAMSILAATLSGTKTPMAWVENPSGFDWQGSLLLYIKACVEGRLRSTLKAQPGEIQDMTAHMMLLFAKAYSATGHYSEAREFLTEVCDILKTIDAPDALGRVSLKAMEQLAACNACLGHHMKACEQRKAIVAAYTLAFQPAKDLDVAMMNLADSLWMTGERQEALGMSQRVLRHREENMKSSDPKLIRTRRKVAEYLHGSNRRREALELREQSLSDTEVRENPTEVEYLDILSTSNALADSYQWDGQLLKALGLREEVYEGRVKFLGPKHPDTLLAFDRVLGIKSRVAQSTKSQENICEQRGMIVHTWKTTLGDEHPYTLEARVNLGHSYSTIGRWDYALKEQQAVLDVRKCQVK</sequence>
<proteinExistence type="predicted"/>